<evidence type="ECO:0000259" key="1">
    <source>
        <dbReference type="Pfam" id="PF14028"/>
    </source>
</evidence>
<evidence type="ECO:0000313" key="2">
    <source>
        <dbReference type="EMBL" id="GII90620.1"/>
    </source>
</evidence>
<reference evidence="2" key="1">
    <citation type="submission" date="2021-01" db="EMBL/GenBank/DDBJ databases">
        <title>Whole genome shotgun sequence of Sinosporangium siamense NBRC 109515.</title>
        <authorList>
            <person name="Komaki H."/>
            <person name="Tamura T."/>
        </authorList>
    </citation>
    <scope>NUCLEOTIDE SEQUENCE</scope>
    <source>
        <strain evidence="2">NBRC 109515</strain>
    </source>
</reference>
<protein>
    <recommendedName>
        <fullName evidence="1">Thiopeptide-type bacteriocin biosynthesis domain-containing protein</fullName>
    </recommendedName>
</protein>
<accession>A0A919RD88</accession>
<dbReference type="EMBL" id="BOOW01000006">
    <property type="protein sequence ID" value="GII90620.1"/>
    <property type="molecule type" value="Genomic_DNA"/>
</dbReference>
<feature type="domain" description="Thiopeptide-type bacteriocin biosynthesis" evidence="1">
    <location>
        <begin position="39"/>
        <end position="100"/>
    </location>
</feature>
<dbReference type="AlphaFoldDB" id="A0A919RD88"/>
<name>A0A919RD88_9ACTN</name>
<dbReference type="InterPro" id="IPR023809">
    <property type="entry name" value="Thiopep_bacteriocin_synth_dom"/>
</dbReference>
<dbReference type="Proteomes" id="UP000606172">
    <property type="component" value="Unassembled WGS sequence"/>
</dbReference>
<dbReference type="Pfam" id="PF14028">
    <property type="entry name" value="Lant_dehydr_C"/>
    <property type="match status" value="1"/>
</dbReference>
<proteinExistence type="predicted"/>
<evidence type="ECO:0000313" key="3">
    <source>
        <dbReference type="Proteomes" id="UP000606172"/>
    </source>
</evidence>
<keyword evidence="3" id="KW-1185">Reference proteome</keyword>
<comment type="caution">
    <text evidence="2">The sequence shown here is derived from an EMBL/GenBank/DDBJ whole genome shotgun (WGS) entry which is preliminary data.</text>
</comment>
<organism evidence="2 3">
    <name type="scientific">Sinosporangium siamense</name>
    <dbReference type="NCBI Taxonomy" id="1367973"/>
    <lineage>
        <taxon>Bacteria</taxon>
        <taxon>Bacillati</taxon>
        <taxon>Actinomycetota</taxon>
        <taxon>Actinomycetes</taxon>
        <taxon>Streptosporangiales</taxon>
        <taxon>Streptosporangiaceae</taxon>
        <taxon>Sinosporangium</taxon>
    </lineage>
</organism>
<sequence>MPAAVMPVVLVVFVPAAIVGDIVRQAVQLAEPGAIINLRGGAVIADAWARRADAAADYSRNLTGGRSETAGTIRSLLHMHHIRCIGIDPMSERTCYRLARAIALAWTSRRREVVHR</sequence>
<gene>
    <name evidence="2" type="ORF">Ssi02_08510</name>
</gene>